<sequence>MPLASSGLLSSATRQAFRVAHHPPNISSARHLHTQTKKLFNAFVGHLTTPGTLRAPASTSRSTHSVAFRFSAIENKLSLPAQKGSQTAQGALRTRTKVDFHPAATTCATETATQAEFDKYFASRQVPDVSTTLLIPLAPTPTTRVPLTHAFAYDRHPLIPFLELSALHIDTERHAFRVKALFDQLDAAQVWNKGAMCESLGGARGASVLRVYFSGWSAHAVRGILGETATGWCVLEEERAKELEMRSWSRQCQTSALRRTALDWQSST</sequence>
<gene>
    <name evidence="1" type="ORF">B0F90DRAFT_1916890</name>
</gene>
<dbReference type="AlphaFoldDB" id="A0AAD4M6N1"/>
<reference evidence="1" key="1">
    <citation type="journal article" date="2022" name="New Phytol.">
        <title>Evolutionary transition to the ectomycorrhizal habit in the genomes of a hyperdiverse lineage of mushroom-forming fungi.</title>
        <authorList>
            <person name="Looney B."/>
            <person name="Miyauchi S."/>
            <person name="Morin E."/>
            <person name="Drula E."/>
            <person name="Courty P.E."/>
            <person name="Kohler A."/>
            <person name="Kuo A."/>
            <person name="LaButti K."/>
            <person name="Pangilinan J."/>
            <person name="Lipzen A."/>
            <person name="Riley R."/>
            <person name="Andreopoulos W."/>
            <person name="He G."/>
            <person name="Johnson J."/>
            <person name="Nolan M."/>
            <person name="Tritt A."/>
            <person name="Barry K.W."/>
            <person name="Grigoriev I.V."/>
            <person name="Nagy L.G."/>
            <person name="Hibbett D."/>
            <person name="Henrissat B."/>
            <person name="Matheny P.B."/>
            <person name="Labbe J."/>
            <person name="Martin F.M."/>
        </authorList>
    </citation>
    <scope>NUCLEOTIDE SEQUENCE</scope>
    <source>
        <strain evidence="1">BPL690</strain>
    </source>
</reference>
<name>A0AAD4M6N1_9AGAM</name>
<dbReference type="EMBL" id="WTXG01000009">
    <property type="protein sequence ID" value="KAI0303512.1"/>
    <property type="molecule type" value="Genomic_DNA"/>
</dbReference>
<keyword evidence="2" id="KW-1185">Reference proteome</keyword>
<evidence type="ECO:0000313" key="1">
    <source>
        <dbReference type="EMBL" id="KAI0303512.1"/>
    </source>
</evidence>
<dbReference type="Proteomes" id="UP001203297">
    <property type="component" value="Unassembled WGS sequence"/>
</dbReference>
<comment type="caution">
    <text evidence="1">The sequence shown here is derived from an EMBL/GenBank/DDBJ whole genome shotgun (WGS) entry which is preliminary data.</text>
</comment>
<accession>A0AAD4M6N1</accession>
<protein>
    <submittedName>
        <fullName evidence="1">Uncharacterized protein</fullName>
    </submittedName>
</protein>
<proteinExistence type="predicted"/>
<evidence type="ECO:0000313" key="2">
    <source>
        <dbReference type="Proteomes" id="UP001203297"/>
    </source>
</evidence>
<organism evidence="1 2">
    <name type="scientific">Multifurca ochricompacta</name>
    <dbReference type="NCBI Taxonomy" id="376703"/>
    <lineage>
        <taxon>Eukaryota</taxon>
        <taxon>Fungi</taxon>
        <taxon>Dikarya</taxon>
        <taxon>Basidiomycota</taxon>
        <taxon>Agaricomycotina</taxon>
        <taxon>Agaricomycetes</taxon>
        <taxon>Russulales</taxon>
        <taxon>Russulaceae</taxon>
        <taxon>Multifurca</taxon>
    </lineage>
</organism>